<dbReference type="EMBL" id="SOCE01000001">
    <property type="protein sequence ID" value="TDU88659.1"/>
    <property type="molecule type" value="Genomic_DNA"/>
</dbReference>
<keyword evidence="3" id="KW-1185">Reference proteome</keyword>
<accession>A0A4R7TAI4</accession>
<evidence type="ECO:0000256" key="1">
    <source>
        <dbReference type="SAM" id="Phobius"/>
    </source>
</evidence>
<sequence>MRNCHSCGAANRASATYCGTCGVVLPTAELNLATMPPSDATRYLCAAVQLDSRLAKQVVRDVLDEKYKAPPSSPDVDLVPVVLHAIEAQKRQFVRDLLLTLLLFVGAWALYTARPLVFVVATALCWVAVFGETLVATYGVVAHELHPARFKPDAMSRPYDAEQRARLVKIAEARQGNVSVYSAYRPFVGSGKLVDAWSVVLDTDQAAEEDQEVESFTALEVHDFVRDQLRDLRTGTVTMTDRVFVDGRDIRDDIRFLPEQVGAPVTAVDTALLRSLTIESEDRARPYLCIEVSGWQGQLVHSTFLRFVVTPHELFIEVSHFVLTPVRDEFQEVDRLLPEPTAGQALRIGGRALRRTPGHLFRAPIATVVRLFGSATQEHQRTRQKREILNALRFDHGAPASPRETVSDRWYQRYFQQLDHDWYTKVIDKRLFQSLTEFLESKGIDIGELTQRQTVIQNSGVWVAGGGSVTAGSIAAGTGARATSMISKVANAARQGVNEVVGRN</sequence>
<reference evidence="2 3" key="1">
    <citation type="submission" date="2019-03" db="EMBL/GenBank/DDBJ databases">
        <title>Genomic Encyclopedia of Type Strains, Phase III (KMG-III): the genomes of soil and plant-associated and newly described type strains.</title>
        <authorList>
            <person name="Whitman W."/>
        </authorList>
    </citation>
    <scope>NUCLEOTIDE SEQUENCE [LARGE SCALE GENOMIC DNA]</scope>
    <source>
        <strain evidence="2 3">VKM Ac-2575</strain>
    </source>
</reference>
<comment type="caution">
    <text evidence="2">The sequence shown here is derived from an EMBL/GenBank/DDBJ whole genome shotgun (WGS) entry which is preliminary data.</text>
</comment>
<keyword evidence="1" id="KW-0472">Membrane</keyword>
<name>A0A4R7TAI4_9ACTN</name>
<gene>
    <name evidence="2" type="ORF">EV138_2205</name>
</gene>
<evidence type="ECO:0000313" key="2">
    <source>
        <dbReference type="EMBL" id="TDU88659.1"/>
    </source>
</evidence>
<dbReference type="Proteomes" id="UP000295151">
    <property type="component" value="Unassembled WGS sequence"/>
</dbReference>
<dbReference type="AlphaFoldDB" id="A0A4R7TAI4"/>
<feature type="transmembrane region" description="Helical" evidence="1">
    <location>
        <begin position="93"/>
        <end position="111"/>
    </location>
</feature>
<evidence type="ECO:0000313" key="3">
    <source>
        <dbReference type="Proteomes" id="UP000295151"/>
    </source>
</evidence>
<keyword evidence="1" id="KW-0812">Transmembrane</keyword>
<protein>
    <submittedName>
        <fullName evidence="2">Uncharacterized protein</fullName>
    </submittedName>
</protein>
<organism evidence="2 3">
    <name type="scientific">Kribbella voronezhensis</name>
    <dbReference type="NCBI Taxonomy" id="2512212"/>
    <lineage>
        <taxon>Bacteria</taxon>
        <taxon>Bacillati</taxon>
        <taxon>Actinomycetota</taxon>
        <taxon>Actinomycetes</taxon>
        <taxon>Propionibacteriales</taxon>
        <taxon>Kribbellaceae</taxon>
        <taxon>Kribbella</taxon>
    </lineage>
</organism>
<keyword evidence="1" id="KW-1133">Transmembrane helix</keyword>
<proteinExistence type="predicted"/>